<comment type="similarity">
    <text evidence="3">Belongs to the disease resistance NB-LRR family.</text>
</comment>
<dbReference type="Gene3D" id="1.10.10.10">
    <property type="entry name" value="Winged helix-like DNA-binding domain superfamily/Winged helix DNA-binding domain"/>
    <property type="match status" value="1"/>
</dbReference>
<dbReference type="GO" id="GO:0005737">
    <property type="term" value="C:cytoplasm"/>
    <property type="evidence" value="ECO:0007669"/>
    <property type="project" value="UniProtKB-SubCell"/>
</dbReference>
<dbReference type="GO" id="GO:0009626">
    <property type="term" value="P:plant-type hypersensitive response"/>
    <property type="evidence" value="ECO:0007669"/>
    <property type="project" value="UniProtKB-KW"/>
</dbReference>
<evidence type="ECO:0000256" key="8">
    <source>
        <dbReference type="ARBA" id="ARBA00022741"/>
    </source>
</evidence>
<evidence type="ECO:0000256" key="10">
    <source>
        <dbReference type="ARBA" id="ARBA00022840"/>
    </source>
</evidence>
<dbReference type="GO" id="GO:0005524">
    <property type="term" value="F:ATP binding"/>
    <property type="evidence" value="ECO:0007669"/>
    <property type="project" value="UniProtKB-KW"/>
</dbReference>
<dbReference type="EMBL" id="JBJXBP010000003">
    <property type="protein sequence ID" value="KAL3838851.1"/>
    <property type="molecule type" value="Genomic_DNA"/>
</dbReference>
<keyword evidence="6" id="KW-0381">Hypersensitive response</keyword>
<dbReference type="Gene3D" id="3.80.10.10">
    <property type="entry name" value="Ribonuclease Inhibitor"/>
    <property type="match status" value="1"/>
</dbReference>
<feature type="domain" description="NB-ARC" evidence="11">
    <location>
        <begin position="149"/>
        <end position="307"/>
    </location>
</feature>
<dbReference type="Gene3D" id="3.40.50.300">
    <property type="entry name" value="P-loop containing nucleotide triphosphate hydrolases"/>
    <property type="match status" value="1"/>
</dbReference>
<evidence type="ECO:0000313" key="15">
    <source>
        <dbReference type="Proteomes" id="UP001634393"/>
    </source>
</evidence>
<dbReference type="InterPro" id="IPR036388">
    <property type="entry name" value="WH-like_DNA-bd_sf"/>
</dbReference>
<evidence type="ECO:0000256" key="2">
    <source>
        <dbReference type="ARBA" id="ARBA00004496"/>
    </source>
</evidence>
<dbReference type="Pfam" id="PF23598">
    <property type="entry name" value="LRR_14"/>
    <property type="match status" value="1"/>
</dbReference>
<dbReference type="SUPFAM" id="SSF52540">
    <property type="entry name" value="P-loop containing nucleoside triphosphate hydrolases"/>
    <property type="match status" value="1"/>
</dbReference>
<evidence type="ECO:0000259" key="12">
    <source>
        <dbReference type="Pfam" id="PF23559"/>
    </source>
</evidence>
<sequence length="839" mass="96323">MAYALESLSMILKQVLNPHNQHLILDHKLQIQSLLDNVSILKNYLTTRRIIENLERRIVIASHKGEDIIEAHMSDRILSSISAHLLDLKDLMEEFDSIMKEFDPPPVLLPQNLNSPLVVSSSSSPDPDPSLRNIFVGMDEEVYVLRAKITEQQSQLQEIAILGMGGLGKTTLARQLYNDSSVTDHFDTRLWITISVDSDLRDSLLSIIESLKKLTSKMYRESDEELGKHIYKALRGKSYLIVVDDIWSIEKWEIMRKFFPDDGNGSLILLTSRNNDLARYSTYAHFIRFLTMDDSWILLSLKVFAGKHGPPELEDIGQRICMHCGGHPLMTIVIAGILLTSKTRHFWKFVLENIKSLNRFHDFTMEILNMGYNLLPHYLKPCFLYMGAFREDREIGASEIIRLWVAEGFIIPTANKTLEETAEDYLKALIHRNLLMVCEQDINGKVKTFSIHDLLRDISLRYAAEENFLRVSRRGVPNIPKDTVIMCRSEINDDIEKMMTLARSSLYFGRALNALDPVINGLRLLRILDVFKIELHQFPMEILQLVNLRYLAFTCRLALPSSISRFWNLQTLIIGRLPSFRAFALPSQVWEMTQLRHIKSKKACIWYCPGNGKNVIQEDLQTLTNIQLCGVTNEVLEKFPNLKKLGVFCNVALYDVFDLASLQKLETLKCSSDWSMVTRDFLSYLTLPLSLKKLTLSLCKIPLRFMETVGSLPNLEQLKLQKSDFLGLDLEPIEQESEPMGPEWETRNGEFPRLISLFMEDLNLVHWTSCGTNFPRLKRLVVRECCSLEKIPCDMGNIPTIELIEVDESSPSVLASAMRIEKEQDDLRNRLLKVVVLRS</sequence>
<name>A0ABD3TP37_9LAMI</name>
<protein>
    <recommendedName>
        <fullName evidence="16">NB-ARC domain-containing protein</fullName>
    </recommendedName>
</protein>
<comment type="caution">
    <text evidence="14">The sequence shown here is derived from an EMBL/GenBank/DDBJ whole genome shotgun (WGS) entry which is preliminary data.</text>
</comment>
<proteinExistence type="inferred from homology"/>
<keyword evidence="10" id="KW-0067">ATP-binding</keyword>
<dbReference type="FunFam" id="1.10.10.10:FF:000322">
    <property type="entry name" value="Probable disease resistance protein At1g63360"/>
    <property type="match status" value="1"/>
</dbReference>
<dbReference type="Pfam" id="PF23559">
    <property type="entry name" value="WHD_DRP"/>
    <property type="match status" value="1"/>
</dbReference>
<dbReference type="GO" id="GO:0051607">
    <property type="term" value="P:defense response to virus"/>
    <property type="evidence" value="ECO:0007669"/>
    <property type="project" value="UniProtKB-ARBA"/>
</dbReference>
<evidence type="ECO:0000256" key="4">
    <source>
        <dbReference type="ARBA" id="ARBA00022490"/>
    </source>
</evidence>
<comment type="subcellular location">
    <subcellularLocation>
        <location evidence="2">Cytoplasm</location>
    </subcellularLocation>
</comment>
<keyword evidence="15" id="KW-1185">Reference proteome</keyword>
<dbReference type="AlphaFoldDB" id="A0ABD3TP37"/>
<evidence type="ECO:0000259" key="13">
    <source>
        <dbReference type="Pfam" id="PF23598"/>
    </source>
</evidence>
<dbReference type="InterPro" id="IPR044974">
    <property type="entry name" value="Disease_R_plants"/>
</dbReference>
<evidence type="ECO:0000256" key="9">
    <source>
        <dbReference type="ARBA" id="ARBA00022821"/>
    </source>
</evidence>
<evidence type="ECO:0000256" key="1">
    <source>
        <dbReference type="ARBA" id="ARBA00002074"/>
    </source>
</evidence>
<dbReference type="InterPro" id="IPR058922">
    <property type="entry name" value="WHD_DRP"/>
</dbReference>
<dbReference type="FunFam" id="3.40.50.300:FF:001091">
    <property type="entry name" value="Probable disease resistance protein At1g61300"/>
    <property type="match status" value="1"/>
</dbReference>
<keyword evidence="7" id="KW-0677">Repeat</keyword>
<dbReference type="Pfam" id="PF00931">
    <property type="entry name" value="NB-ARC"/>
    <property type="match status" value="1"/>
</dbReference>
<keyword evidence="9" id="KW-0611">Plant defense</keyword>
<feature type="domain" description="Disease resistance protein winged helix" evidence="12">
    <location>
        <begin position="389"/>
        <end position="458"/>
    </location>
</feature>
<evidence type="ECO:0000313" key="14">
    <source>
        <dbReference type="EMBL" id="KAL3838851.1"/>
    </source>
</evidence>
<dbReference type="InterPro" id="IPR032675">
    <property type="entry name" value="LRR_dom_sf"/>
</dbReference>
<dbReference type="Gene3D" id="1.20.5.4130">
    <property type="match status" value="1"/>
</dbReference>
<reference evidence="14 15" key="1">
    <citation type="submission" date="2024-12" db="EMBL/GenBank/DDBJ databases">
        <title>The unique morphological basis and parallel evolutionary history of personate flowers in Penstemon.</title>
        <authorList>
            <person name="Depatie T.H."/>
            <person name="Wessinger C.A."/>
        </authorList>
    </citation>
    <scope>NUCLEOTIDE SEQUENCE [LARGE SCALE GENOMIC DNA]</scope>
    <source>
        <strain evidence="14">WTNN_2</strain>
        <tissue evidence="14">Leaf</tissue>
    </source>
</reference>
<dbReference type="InterPro" id="IPR042197">
    <property type="entry name" value="Apaf_helical"/>
</dbReference>
<evidence type="ECO:0000256" key="7">
    <source>
        <dbReference type="ARBA" id="ARBA00022737"/>
    </source>
</evidence>
<keyword evidence="5" id="KW-0433">Leucine-rich repeat</keyword>
<comment type="function">
    <text evidence="1">Confers resistance to late blight (Phytophthora infestans) races carrying the avirulence gene Avr1. Resistance proteins guard the plant against pathogens that contain an appropriate avirulence protein via an indirect interaction with this avirulence protein. That triggers a defense system including the hypersensitive response, which restricts the pathogen growth.</text>
</comment>
<dbReference type="PANTHER" id="PTHR23155">
    <property type="entry name" value="DISEASE RESISTANCE PROTEIN RP"/>
    <property type="match status" value="1"/>
</dbReference>
<dbReference type="PRINTS" id="PR00364">
    <property type="entry name" value="DISEASERSIST"/>
</dbReference>
<dbReference type="PANTHER" id="PTHR23155:SF1152">
    <property type="entry name" value="AAA+ ATPASE DOMAIN-CONTAINING PROTEIN"/>
    <property type="match status" value="1"/>
</dbReference>
<organism evidence="14 15">
    <name type="scientific">Penstemon smallii</name>
    <dbReference type="NCBI Taxonomy" id="265156"/>
    <lineage>
        <taxon>Eukaryota</taxon>
        <taxon>Viridiplantae</taxon>
        <taxon>Streptophyta</taxon>
        <taxon>Embryophyta</taxon>
        <taxon>Tracheophyta</taxon>
        <taxon>Spermatophyta</taxon>
        <taxon>Magnoliopsida</taxon>
        <taxon>eudicotyledons</taxon>
        <taxon>Gunneridae</taxon>
        <taxon>Pentapetalae</taxon>
        <taxon>asterids</taxon>
        <taxon>lamiids</taxon>
        <taxon>Lamiales</taxon>
        <taxon>Plantaginaceae</taxon>
        <taxon>Cheloneae</taxon>
        <taxon>Penstemon</taxon>
    </lineage>
</organism>
<keyword evidence="8" id="KW-0547">Nucleotide-binding</keyword>
<keyword evidence="4" id="KW-0963">Cytoplasm</keyword>
<gene>
    <name evidence="14" type="ORF">ACJIZ3_023442</name>
</gene>
<evidence type="ECO:0008006" key="16">
    <source>
        <dbReference type="Google" id="ProtNLM"/>
    </source>
</evidence>
<dbReference type="SUPFAM" id="SSF52058">
    <property type="entry name" value="L domain-like"/>
    <property type="match status" value="1"/>
</dbReference>
<feature type="domain" description="Disease resistance R13L4/SHOC-2-like LRR" evidence="13">
    <location>
        <begin position="515"/>
        <end position="808"/>
    </location>
</feature>
<evidence type="ECO:0000256" key="5">
    <source>
        <dbReference type="ARBA" id="ARBA00022614"/>
    </source>
</evidence>
<evidence type="ECO:0000256" key="3">
    <source>
        <dbReference type="ARBA" id="ARBA00008894"/>
    </source>
</evidence>
<dbReference type="Proteomes" id="UP001634393">
    <property type="component" value="Unassembled WGS sequence"/>
</dbReference>
<dbReference type="InterPro" id="IPR002182">
    <property type="entry name" value="NB-ARC"/>
</dbReference>
<evidence type="ECO:0000256" key="6">
    <source>
        <dbReference type="ARBA" id="ARBA00022667"/>
    </source>
</evidence>
<dbReference type="InterPro" id="IPR055414">
    <property type="entry name" value="LRR_R13L4/SHOC2-like"/>
</dbReference>
<dbReference type="Gene3D" id="1.10.8.430">
    <property type="entry name" value="Helical domain of apoptotic protease-activating factors"/>
    <property type="match status" value="1"/>
</dbReference>
<accession>A0ABD3TP37</accession>
<dbReference type="InterPro" id="IPR027417">
    <property type="entry name" value="P-loop_NTPase"/>
</dbReference>
<evidence type="ECO:0000259" key="11">
    <source>
        <dbReference type="Pfam" id="PF00931"/>
    </source>
</evidence>